<feature type="compositionally biased region" description="Polar residues" evidence="1">
    <location>
        <begin position="279"/>
        <end position="293"/>
    </location>
</feature>
<feature type="region of interest" description="Disordered" evidence="1">
    <location>
        <begin position="35"/>
        <end position="77"/>
    </location>
</feature>
<dbReference type="OrthoDB" id="4354299at2759"/>
<comment type="caution">
    <text evidence="2">The sequence shown here is derived from an EMBL/GenBank/DDBJ whole genome shotgun (WGS) entry which is preliminary data.</text>
</comment>
<sequence length="408" mass="45756">MAVRFQHRMFIVVFQSQPSLSYLFNCSTSLTMKNTEQTKSPTSRIPRFAGNSSPLPINMAQQNRSPHGPSPLNTTEATTDSLVPRAIQPVHLPPISERNSTDTNHDTETPLRNELPTLRIASSAERFIMGDEASSIPLLSRRQEMRSDGVFYPRTVRNASPLSEVSTSTNTRTPSHLNPHSNTMISDSQSVNFLDICRSHPELEGTVIQTNVVKAPEPRMTRVMGNLRNAFTRGRPDKKSVSSPLFEIVNQRPSITRPLAPPSQLATMDPTSSMPSSPIGTSVRPSRRASNQQIRQEIREVQAAGMESVCRTLNALGRRLVEDDDINRRRVWYREFVQLSNLLADFNSRDARIGEAASHVSQMRAEASLRRYAMLLQVHQALQDNDALEATIQSVDLPTDRIVEEWDH</sequence>
<name>A0A9W9K1I9_9EURO</name>
<feature type="compositionally biased region" description="Polar residues" evidence="1">
    <location>
        <begin position="50"/>
        <end position="77"/>
    </location>
</feature>
<protein>
    <submittedName>
        <fullName evidence="2">Uncharacterized protein</fullName>
    </submittedName>
</protein>
<dbReference type="EMBL" id="JAPQKH010000007">
    <property type="protein sequence ID" value="KAJ5088667.1"/>
    <property type="molecule type" value="Genomic_DNA"/>
</dbReference>
<feature type="region of interest" description="Disordered" evidence="1">
    <location>
        <begin position="161"/>
        <end position="184"/>
    </location>
</feature>
<dbReference type="Proteomes" id="UP001149165">
    <property type="component" value="Unassembled WGS sequence"/>
</dbReference>
<proteinExistence type="predicted"/>
<dbReference type="AlphaFoldDB" id="A0A9W9K1I9"/>
<feature type="region of interest" description="Disordered" evidence="1">
    <location>
        <begin position="256"/>
        <end position="293"/>
    </location>
</feature>
<feature type="compositionally biased region" description="Low complexity" evidence="1">
    <location>
        <begin position="267"/>
        <end position="278"/>
    </location>
</feature>
<evidence type="ECO:0000256" key="1">
    <source>
        <dbReference type="SAM" id="MobiDB-lite"/>
    </source>
</evidence>
<reference evidence="2" key="1">
    <citation type="submission" date="2022-11" db="EMBL/GenBank/DDBJ databases">
        <authorList>
            <person name="Petersen C."/>
        </authorList>
    </citation>
    <scope>NUCLEOTIDE SEQUENCE</scope>
    <source>
        <strain evidence="2">IBT 30069</strain>
    </source>
</reference>
<reference evidence="2" key="2">
    <citation type="journal article" date="2023" name="IMA Fungus">
        <title>Comparative genomic study of the Penicillium genus elucidates a diverse pangenome and 15 lateral gene transfer events.</title>
        <authorList>
            <person name="Petersen C."/>
            <person name="Sorensen T."/>
            <person name="Nielsen M.R."/>
            <person name="Sondergaard T.E."/>
            <person name="Sorensen J.L."/>
            <person name="Fitzpatrick D.A."/>
            <person name="Frisvad J.C."/>
            <person name="Nielsen K.L."/>
        </authorList>
    </citation>
    <scope>NUCLEOTIDE SEQUENCE</scope>
    <source>
        <strain evidence="2">IBT 30069</strain>
    </source>
</reference>
<gene>
    <name evidence="2" type="ORF">N7456_012283</name>
</gene>
<evidence type="ECO:0000313" key="2">
    <source>
        <dbReference type="EMBL" id="KAJ5088667.1"/>
    </source>
</evidence>
<organism evidence="2 3">
    <name type="scientific">Penicillium angulare</name>
    <dbReference type="NCBI Taxonomy" id="116970"/>
    <lineage>
        <taxon>Eukaryota</taxon>
        <taxon>Fungi</taxon>
        <taxon>Dikarya</taxon>
        <taxon>Ascomycota</taxon>
        <taxon>Pezizomycotina</taxon>
        <taxon>Eurotiomycetes</taxon>
        <taxon>Eurotiomycetidae</taxon>
        <taxon>Eurotiales</taxon>
        <taxon>Aspergillaceae</taxon>
        <taxon>Penicillium</taxon>
    </lineage>
</organism>
<keyword evidence="3" id="KW-1185">Reference proteome</keyword>
<evidence type="ECO:0000313" key="3">
    <source>
        <dbReference type="Proteomes" id="UP001149165"/>
    </source>
</evidence>
<accession>A0A9W9K1I9</accession>